<feature type="domain" description="RmlD-like substrate binding" evidence="7">
    <location>
        <begin position="3"/>
        <end position="286"/>
    </location>
</feature>
<evidence type="ECO:0000256" key="5">
    <source>
        <dbReference type="ARBA" id="ARBA00048200"/>
    </source>
</evidence>
<comment type="function">
    <text evidence="6">Catalyzes the reduction of dTDP-6-deoxy-L-lyxo-4-hexulose to yield dTDP-L-rhamnose.</text>
</comment>
<evidence type="ECO:0000256" key="6">
    <source>
        <dbReference type="RuleBase" id="RU364082"/>
    </source>
</evidence>
<gene>
    <name evidence="8" type="primary">rfbD</name>
    <name evidence="8" type="ORF">MKQ68_00550</name>
</gene>
<comment type="similarity">
    <text evidence="2 6">Belongs to the dTDP-4-dehydrorhamnose reductase family.</text>
</comment>
<dbReference type="PANTHER" id="PTHR10491">
    <property type="entry name" value="DTDP-4-DEHYDRORHAMNOSE REDUCTASE"/>
    <property type="match status" value="1"/>
</dbReference>
<evidence type="ECO:0000256" key="4">
    <source>
        <dbReference type="ARBA" id="ARBA00017099"/>
    </source>
</evidence>
<dbReference type="Gene3D" id="3.40.50.720">
    <property type="entry name" value="NAD(P)-binding Rossmann-like Domain"/>
    <property type="match status" value="1"/>
</dbReference>
<dbReference type="NCBIfam" id="TIGR01214">
    <property type="entry name" value="rmlD"/>
    <property type="match status" value="1"/>
</dbReference>
<keyword evidence="6 8" id="KW-0560">Oxidoreductase</keyword>
<dbReference type="CDD" id="cd05254">
    <property type="entry name" value="dTDP_HR_like_SDR_e"/>
    <property type="match status" value="1"/>
</dbReference>
<dbReference type="RefSeq" id="WP_264281637.1">
    <property type="nucleotide sequence ID" value="NZ_CP107006.1"/>
</dbReference>
<keyword evidence="9" id="KW-1185">Reference proteome</keyword>
<accession>A0ABY6J1R3</accession>
<protein>
    <recommendedName>
        <fullName evidence="4 6">dTDP-4-dehydrorhamnose reductase</fullName>
        <ecNumber evidence="3 6">1.1.1.133</ecNumber>
    </recommendedName>
</protein>
<comment type="catalytic activity">
    <reaction evidence="5">
        <text>dTDP-beta-L-rhamnose + NADP(+) = dTDP-4-dehydro-beta-L-rhamnose + NADPH + H(+)</text>
        <dbReference type="Rhea" id="RHEA:21796"/>
        <dbReference type="ChEBI" id="CHEBI:15378"/>
        <dbReference type="ChEBI" id="CHEBI:57510"/>
        <dbReference type="ChEBI" id="CHEBI:57783"/>
        <dbReference type="ChEBI" id="CHEBI:58349"/>
        <dbReference type="ChEBI" id="CHEBI:62830"/>
        <dbReference type="EC" id="1.1.1.133"/>
    </reaction>
</comment>
<comment type="pathway">
    <text evidence="1 6">Carbohydrate biosynthesis; dTDP-L-rhamnose biosynthesis.</text>
</comment>
<name>A0ABY6J1R3_9BACT</name>
<dbReference type="EMBL" id="CP107006">
    <property type="protein sequence ID" value="UYQ93590.1"/>
    <property type="molecule type" value="Genomic_DNA"/>
</dbReference>
<dbReference type="GO" id="GO:0008831">
    <property type="term" value="F:dTDP-4-dehydrorhamnose reductase activity"/>
    <property type="evidence" value="ECO:0007669"/>
    <property type="project" value="UniProtKB-EC"/>
</dbReference>
<dbReference type="SUPFAM" id="SSF51735">
    <property type="entry name" value="NAD(P)-binding Rossmann-fold domains"/>
    <property type="match status" value="1"/>
</dbReference>
<evidence type="ECO:0000256" key="3">
    <source>
        <dbReference type="ARBA" id="ARBA00012929"/>
    </source>
</evidence>
<keyword evidence="6" id="KW-0521">NADP</keyword>
<evidence type="ECO:0000313" key="9">
    <source>
        <dbReference type="Proteomes" id="UP001162741"/>
    </source>
</evidence>
<sequence>MKKILVTGANGQLGKSLRGLASQYAGFEFLFADRETLDIADQDAVNRYFAEHQPDACINCAAYTAVDKAESDEDNAFAQNFLAVLYLSEACLQHNSQLLHISTDYVFDGANNRPYRETDETGPRTVYGSSKLKGEAAALDLNPKSIVVRTSWVYAKEGVNFVNKIKQLMQDKPALTVVVDQTGTPTYAPDLAAALLSILTKVFEAPGTDFGGVYHYSNQGVTSWFDFAVAIRDISGASCNISPVTSEQYPAPAPRPAYSVLNKEKIRTTFGLEIPYWRDSLEECLKS</sequence>
<evidence type="ECO:0000256" key="1">
    <source>
        <dbReference type="ARBA" id="ARBA00004781"/>
    </source>
</evidence>
<evidence type="ECO:0000259" key="7">
    <source>
        <dbReference type="Pfam" id="PF04321"/>
    </source>
</evidence>
<dbReference type="Proteomes" id="UP001162741">
    <property type="component" value="Chromosome"/>
</dbReference>
<dbReference type="EC" id="1.1.1.133" evidence="3 6"/>
<proteinExistence type="inferred from homology"/>
<dbReference type="Gene3D" id="3.90.25.10">
    <property type="entry name" value="UDP-galactose 4-epimerase, domain 1"/>
    <property type="match status" value="1"/>
</dbReference>
<dbReference type="Pfam" id="PF04321">
    <property type="entry name" value="RmlD_sub_bind"/>
    <property type="match status" value="1"/>
</dbReference>
<dbReference type="PANTHER" id="PTHR10491:SF4">
    <property type="entry name" value="METHIONINE ADENOSYLTRANSFERASE 2 SUBUNIT BETA"/>
    <property type="match status" value="1"/>
</dbReference>
<evidence type="ECO:0000256" key="2">
    <source>
        <dbReference type="ARBA" id="ARBA00010944"/>
    </source>
</evidence>
<reference evidence="8" key="1">
    <citation type="submission" date="2022-10" db="EMBL/GenBank/DDBJ databases">
        <title>Chitinophaga sp. nov., isolated from soil.</title>
        <authorList>
            <person name="Jeon C.O."/>
        </authorList>
    </citation>
    <scope>NUCLEOTIDE SEQUENCE</scope>
    <source>
        <strain evidence="8">R8</strain>
    </source>
</reference>
<dbReference type="InterPro" id="IPR005913">
    <property type="entry name" value="dTDP_dehydrorham_reduct"/>
</dbReference>
<evidence type="ECO:0000313" key="8">
    <source>
        <dbReference type="EMBL" id="UYQ93590.1"/>
    </source>
</evidence>
<dbReference type="InterPro" id="IPR029903">
    <property type="entry name" value="RmlD-like-bd"/>
</dbReference>
<dbReference type="InterPro" id="IPR036291">
    <property type="entry name" value="NAD(P)-bd_dom_sf"/>
</dbReference>
<organism evidence="8 9">
    <name type="scientific">Chitinophaga horti</name>
    <dbReference type="NCBI Taxonomy" id="2920382"/>
    <lineage>
        <taxon>Bacteria</taxon>
        <taxon>Pseudomonadati</taxon>
        <taxon>Bacteroidota</taxon>
        <taxon>Chitinophagia</taxon>
        <taxon>Chitinophagales</taxon>
        <taxon>Chitinophagaceae</taxon>
        <taxon>Chitinophaga</taxon>
    </lineage>
</organism>